<accession>A0ACD1A9H7</accession>
<evidence type="ECO:0000313" key="1">
    <source>
        <dbReference type="EMBL" id="QOX62971.1"/>
    </source>
</evidence>
<gene>
    <name evidence="1" type="ORF">FRZ06_06265</name>
</gene>
<sequence>MENKLKEKYHEVSNITSLKDMLNSSAQQHKDRTAFLTKKVKGGAYEEITYAQVKNDVDALGTKLISMGLKDAAIAIIGENCYEWIASYFAVVNGAGIVVPLDKELGKEEIQNLLRTANCKAVFFTQSFEEYVSDIEIDYKIRMKVYGDRTDLNEPLKVSDAEPVKGSICNWEDLVASGEALVRGGDLSFIDSIIDPDEMKIILFTSGTTDAAKGVMLSHRNIAVNVMDTCKIALITPEDRTLSILPIHHTFESTMGMSLILYRGASTAFCEGLKYVNKNLVEAQATVLIGVPLIFESIYDKIWKQAEKTGKAKTLKKAIKFNKTMKSLGMDASRKLFKSIHEKFGGKLRLLISGAAGIDPNVLRGYDDLGLKMLQGYGLTECAPLVSGTPDFYDSKKAGSVGPAVASGEIRIIDKDEDGIGEIIYRGPNVMLGYYNLPEKTAEVIRDGWFHTGDLGFLDDAGWLYITGRKKNVIVTKNGKNIYPEEVEYYINRNKYIQESLVHGYEDDDNEDTLVSAQVRPNYEVIYEEFGEGFGEEEVQSLIKRVISEINEKLPIYKRIRNIAVRKDEFIKTTTKKIQRHKNV</sequence>
<evidence type="ECO:0000313" key="2">
    <source>
        <dbReference type="Proteomes" id="UP000594014"/>
    </source>
</evidence>
<reference evidence="1" key="1">
    <citation type="submission" date="2019-08" db="EMBL/GenBank/DDBJ databases">
        <title>Genome sequence of Clostridiales bacterium MT110.</title>
        <authorList>
            <person name="Cao J."/>
        </authorList>
    </citation>
    <scope>NUCLEOTIDE SEQUENCE</scope>
    <source>
        <strain evidence="1">MT110</strain>
    </source>
</reference>
<keyword evidence="2" id="KW-1185">Reference proteome</keyword>
<dbReference type="Proteomes" id="UP000594014">
    <property type="component" value="Chromosome"/>
</dbReference>
<dbReference type="EMBL" id="CP042469">
    <property type="protein sequence ID" value="QOX62971.1"/>
    <property type="molecule type" value="Genomic_DNA"/>
</dbReference>
<proteinExistence type="predicted"/>
<organism evidence="1 2">
    <name type="scientific">Anoxybacterium hadale</name>
    <dbReference type="NCBI Taxonomy" id="3408580"/>
    <lineage>
        <taxon>Bacteria</taxon>
        <taxon>Bacillati</taxon>
        <taxon>Bacillota</taxon>
        <taxon>Clostridia</taxon>
        <taxon>Peptostreptococcales</taxon>
        <taxon>Anaerovoracaceae</taxon>
        <taxon>Anoxybacterium</taxon>
    </lineage>
</organism>
<protein>
    <submittedName>
        <fullName evidence="1">AMP-binding protein</fullName>
    </submittedName>
</protein>
<name>A0ACD1A9H7_9FIRM</name>